<proteinExistence type="predicted"/>
<dbReference type="Gene3D" id="1.50.10.10">
    <property type="match status" value="1"/>
</dbReference>
<evidence type="ECO:0000256" key="1">
    <source>
        <dbReference type="ARBA" id="ARBA00001445"/>
    </source>
</evidence>
<organism evidence="8 9">
    <name type="scientific">Sporolactobacillus shoreicorticis</name>
    <dbReference type="NCBI Taxonomy" id="1923877"/>
    <lineage>
        <taxon>Bacteria</taxon>
        <taxon>Bacillati</taxon>
        <taxon>Bacillota</taxon>
        <taxon>Bacilli</taxon>
        <taxon>Bacillales</taxon>
        <taxon>Sporolactobacillaceae</taxon>
        <taxon>Sporolactobacillus</taxon>
    </lineage>
</organism>
<name>A0ABW5S185_9BACL</name>
<reference evidence="9" key="1">
    <citation type="journal article" date="2019" name="Int. J. Syst. Evol. Microbiol.">
        <title>The Global Catalogue of Microorganisms (GCM) 10K type strain sequencing project: providing services to taxonomists for standard genome sequencing and annotation.</title>
        <authorList>
            <consortium name="The Broad Institute Genomics Platform"/>
            <consortium name="The Broad Institute Genome Sequencing Center for Infectious Disease"/>
            <person name="Wu L."/>
            <person name="Ma J."/>
        </authorList>
    </citation>
    <scope>NUCLEOTIDE SEQUENCE [LARGE SCALE GENOMIC DNA]</scope>
    <source>
        <strain evidence="9">TISTR 2466</strain>
    </source>
</reference>
<comment type="caution">
    <text evidence="8">The sequence shown here is derived from an EMBL/GenBank/DDBJ whole genome shotgun (WGS) entry which is preliminary data.</text>
</comment>
<dbReference type="EMBL" id="JBHUMQ010000015">
    <property type="protein sequence ID" value="MFD2693109.1"/>
    <property type="molecule type" value="Genomic_DNA"/>
</dbReference>
<dbReference type="Pfam" id="PF08531">
    <property type="entry name" value="Bac_rhamnosid_N"/>
    <property type="match status" value="1"/>
</dbReference>
<dbReference type="InterPro" id="IPR013783">
    <property type="entry name" value="Ig-like_fold"/>
</dbReference>
<dbReference type="InterPro" id="IPR035398">
    <property type="entry name" value="Bac_rhamnosid_C"/>
</dbReference>
<dbReference type="InterPro" id="IPR008928">
    <property type="entry name" value="6-hairpin_glycosidase_sf"/>
</dbReference>
<dbReference type="Gene3D" id="2.60.420.10">
    <property type="entry name" value="Maltose phosphorylase, domain 3"/>
    <property type="match status" value="1"/>
</dbReference>
<gene>
    <name evidence="8" type="ORF">ACFSUE_05610</name>
</gene>
<keyword evidence="9" id="KW-1185">Reference proteome</keyword>
<evidence type="ECO:0000256" key="3">
    <source>
        <dbReference type="ARBA" id="ARBA00022801"/>
    </source>
</evidence>
<keyword evidence="3 8" id="KW-0378">Hydrolase</keyword>
<dbReference type="Pfam" id="PF05592">
    <property type="entry name" value="Bac_rhamnosid"/>
    <property type="match status" value="1"/>
</dbReference>
<feature type="domain" description="Alpha-L-rhamnosidase concanavalin-like" evidence="4">
    <location>
        <begin position="380"/>
        <end position="477"/>
    </location>
</feature>
<dbReference type="InterPro" id="IPR012341">
    <property type="entry name" value="6hp_glycosidase-like_sf"/>
</dbReference>
<comment type="catalytic activity">
    <reaction evidence="1">
        <text>Hydrolysis of terminal non-reducing alpha-L-rhamnose residues in alpha-L-rhamnosides.</text>
        <dbReference type="EC" id="3.2.1.40"/>
    </reaction>
</comment>
<dbReference type="InterPro" id="IPR035396">
    <property type="entry name" value="Bac_rhamnosid6H"/>
</dbReference>
<dbReference type="Proteomes" id="UP001597399">
    <property type="component" value="Unassembled WGS sequence"/>
</dbReference>
<dbReference type="InterPro" id="IPR008902">
    <property type="entry name" value="Rhamnosid_concanavalin"/>
</dbReference>
<dbReference type="InterPro" id="IPR016007">
    <property type="entry name" value="Alpha_rhamnosid"/>
</dbReference>
<evidence type="ECO:0000313" key="9">
    <source>
        <dbReference type="Proteomes" id="UP001597399"/>
    </source>
</evidence>
<dbReference type="SUPFAM" id="SSF48208">
    <property type="entry name" value="Six-hairpin glycosidases"/>
    <property type="match status" value="1"/>
</dbReference>
<dbReference type="InterPro" id="IPR013737">
    <property type="entry name" value="Bac_rhamnosid_N"/>
</dbReference>
<evidence type="ECO:0000259" key="5">
    <source>
        <dbReference type="Pfam" id="PF08531"/>
    </source>
</evidence>
<evidence type="ECO:0000259" key="6">
    <source>
        <dbReference type="Pfam" id="PF17389"/>
    </source>
</evidence>
<feature type="domain" description="Bacterial alpha-L-rhamnosidase N-terminal" evidence="5">
    <location>
        <begin position="222"/>
        <end position="354"/>
    </location>
</feature>
<dbReference type="PANTHER" id="PTHR33307">
    <property type="entry name" value="ALPHA-RHAMNOSIDASE (EUROFUNG)"/>
    <property type="match status" value="1"/>
</dbReference>
<evidence type="ECO:0000313" key="8">
    <source>
        <dbReference type="EMBL" id="MFD2693109.1"/>
    </source>
</evidence>
<dbReference type="Pfam" id="PF17389">
    <property type="entry name" value="Bac_rhamnosid6H"/>
    <property type="match status" value="1"/>
</dbReference>
<accession>A0ABW5S185</accession>
<protein>
    <recommendedName>
        <fullName evidence="2">alpha-L-rhamnosidase</fullName>
        <ecNumber evidence="2">3.2.1.40</ecNumber>
    </recommendedName>
</protein>
<feature type="domain" description="Alpha-L-rhamnosidase C-terminal" evidence="7">
    <location>
        <begin position="817"/>
        <end position="884"/>
    </location>
</feature>
<dbReference type="Gene3D" id="2.60.40.10">
    <property type="entry name" value="Immunoglobulins"/>
    <property type="match status" value="1"/>
</dbReference>
<dbReference type="RefSeq" id="WP_253058511.1">
    <property type="nucleotide sequence ID" value="NZ_JAMXWM010000002.1"/>
</dbReference>
<evidence type="ECO:0000256" key="2">
    <source>
        <dbReference type="ARBA" id="ARBA00012652"/>
    </source>
</evidence>
<dbReference type="Gene3D" id="2.60.120.260">
    <property type="entry name" value="Galactose-binding domain-like"/>
    <property type="match status" value="2"/>
</dbReference>
<dbReference type="PANTHER" id="PTHR33307:SF6">
    <property type="entry name" value="ALPHA-RHAMNOSIDASE (EUROFUNG)-RELATED"/>
    <property type="match status" value="1"/>
</dbReference>
<sequence length="922" mass="103471">MKSYAVAAKGTRSNQTQSDLQMPFQLKLNLLSNALGVSKKGMRFSWAVRDSKSNVYQTAYQLLIFKRAADFKEGPHVFDSGWVYSSKNTAVTIKDRANVLEDNELYYWTVRIKNNASEITSFAVPAAFSTAVGKEWADTRAIWLPDKKEATYQRNFVLLRSPSFDLDIEKVEKVVISASARDGNPLIQQTFDLFVNGKAAGYGPGRPHPRIREAGKPPVTCVFYNSFDVTDLIKNGKNTTAVLSTGTLFLKDGYNTIGDKSAGLKKQGMFLAQITIFFKDHSKQVATFTNDGHWKSLDGSPAFGFAGRTIGTQYFSMPAEDIDANTYPFGWEDRNFDDSAWFPAVSVKMIYDQITEVFQPFPSENTLRKVTHEPQKKVVKLANGDWLVDLGKEIIGGLYVNLDSDKDQKIDVFSGEQLNDDGTVRYHMACEPVYHETWSLIKGKQHFYTYTMKCFRFVQIHGYDGTLSHTSIKGWALQQPFDASVSSFTSSSDLLNREYELSKYTIRATNQDIYVDSQARERRPYEGDLLVNGNTSYAVSDQYSLARYSIDYLLDNETWPEDYKLFNVEFAWQDYLYTGDAQLLETRYPILKEKLLRGEQGTDNFDEQIGLVKGIGLIDWPKNERDGYVEGTYNTPFNAIYVGIYAIMAKIAAVIENHADESIYLYRSRLIKNRLIHLLFDTQTQTFFDSMNEDGSINKHCSLHASAYALAYQVIDPKVIDPRLTAFIGNEGVFKGSIYFAYFILRGLFNANAGGLAIQLLLNSDHSKDAKTFAAVLDQLNATIAPEAWSNADKPNLTLSHPWGATPGCMIVQGVFGIHPTSPGFDTFEIKVQPGMIESASVVTPSIKGPIRAAFMHTSSGDLIVDVAIPMNTRAMISIPFTDNLISKHLLVNGRPVASIHNGNFRTVELPSGQYRFEPLEN</sequence>
<evidence type="ECO:0000259" key="7">
    <source>
        <dbReference type="Pfam" id="PF17390"/>
    </source>
</evidence>
<dbReference type="GO" id="GO:0016787">
    <property type="term" value="F:hydrolase activity"/>
    <property type="evidence" value="ECO:0007669"/>
    <property type="project" value="UniProtKB-KW"/>
</dbReference>
<evidence type="ECO:0000259" key="4">
    <source>
        <dbReference type="Pfam" id="PF05592"/>
    </source>
</evidence>
<dbReference type="Pfam" id="PF25788">
    <property type="entry name" value="Ig_Rha78A_N"/>
    <property type="match status" value="1"/>
</dbReference>
<feature type="domain" description="Alpha-L-rhamnosidase six-hairpin glycosidase" evidence="6">
    <location>
        <begin position="485"/>
        <end position="807"/>
    </location>
</feature>
<dbReference type="EC" id="3.2.1.40" evidence="2"/>
<dbReference type="Pfam" id="PF17390">
    <property type="entry name" value="Bac_rhamnosid_C"/>
    <property type="match status" value="1"/>
</dbReference>